<sequence length="260" mass="28785">MTDEIKVAVKDPEKKPSIMIATPMYGGMCTGHYVSGLLAAVSKLRDMGVKVYWAQMMNESLITRARNDLANAFLERGHDYLMFIDADVGFTAEAVLTLLAADRDVACGIYPKKEVDWARVEKAAKDGKEGLQDYAGSFVFNMIGTGHAETDPEGMIEVRHAGTGFMLIKRGVFEHLMPHVPTYRVASFKDENGEYAKPLIHEYFATSIDDGGALLSEDYHFCELFRKHGGKIYANPFLQLQHVGTYVYGGNIVKSGGNLK</sequence>
<protein>
    <submittedName>
        <fullName evidence="1">Uncharacterized protein</fullName>
    </submittedName>
</protein>
<name>A0A6J5R0D7_9CAUD</name>
<proteinExistence type="predicted"/>
<reference evidence="1" key="1">
    <citation type="submission" date="2020-05" db="EMBL/GenBank/DDBJ databases">
        <authorList>
            <person name="Chiriac C."/>
            <person name="Salcher M."/>
            <person name="Ghai R."/>
            <person name="Kavagutti S V."/>
        </authorList>
    </citation>
    <scope>NUCLEOTIDE SEQUENCE</scope>
</reference>
<dbReference type="SUPFAM" id="SSF53448">
    <property type="entry name" value="Nucleotide-diphospho-sugar transferases"/>
    <property type="match status" value="1"/>
</dbReference>
<dbReference type="Gene3D" id="3.90.550.40">
    <property type="match status" value="1"/>
</dbReference>
<dbReference type="EMBL" id="LR797156">
    <property type="protein sequence ID" value="CAB4190113.1"/>
    <property type="molecule type" value="Genomic_DNA"/>
</dbReference>
<gene>
    <name evidence="1" type="ORF">UFOVP1193_36</name>
</gene>
<organism evidence="1">
    <name type="scientific">uncultured Caudovirales phage</name>
    <dbReference type="NCBI Taxonomy" id="2100421"/>
    <lineage>
        <taxon>Viruses</taxon>
        <taxon>Duplodnaviria</taxon>
        <taxon>Heunggongvirae</taxon>
        <taxon>Uroviricota</taxon>
        <taxon>Caudoviricetes</taxon>
        <taxon>Peduoviridae</taxon>
        <taxon>Maltschvirus</taxon>
        <taxon>Maltschvirus maltsch</taxon>
    </lineage>
</organism>
<dbReference type="InterPro" id="IPR029044">
    <property type="entry name" value="Nucleotide-diphossugar_trans"/>
</dbReference>
<evidence type="ECO:0000313" key="1">
    <source>
        <dbReference type="EMBL" id="CAB4190113.1"/>
    </source>
</evidence>
<accession>A0A6J5R0D7</accession>